<protein>
    <submittedName>
        <fullName evidence="1">Uncharacterized protein</fullName>
    </submittedName>
</protein>
<dbReference type="AlphaFoldDB" id="A0A8K0G967"/>
<dbReference type="Proteomes" id="UP000801492">
    <property type="component" value="Unassembled WGS sequence"/>
</dbReference>
<sequence length="150" mass="17382">MKPSNRSFSVYDSTLRKRPLADDELRQLLEESDDDDFIALLEFDTEDLVETDCDIKHEIIGTNSVNDSDNNEDQQKDFYLVKSKIKWAATPYKRLGTLSILMQEKLGYQRTVPFGLPDFTTCTKKEATTAFLRLRDERLWANTGVNSRYT</sequence>
<organism evidence="1 2">
    <name type="scientific">Ignelater luminosus</name>
    <name type="common">Cucubano</name>
    <name type="synonym">Pyrophorus luminosus</name>
    <dbReference type="NCBI Taxonomy" id="2038154"/>
    <lineage>
        <taxon>Eukaryota</taxon>
        <taxon>Metazoa</taxon>
        <taxon>Ecdysozoa</taxon>
        <taxon>Arthropoda</taxon>
        <taxon>Hexapoda</taxon>
        <taxon>Insecta</taxon>
        <taxon>Pterygota</taxon>
        <taxon>Neoptera</taxon>
        <taxon>Endopterygota</taxon>
        <taxon>Coleoptera</taxon>
        <taxon>Polyphaga</taxon>
        <taxon>Elateriformia</taxon>
        <taxon>Elateroidea</taxon>
        <taxon>Elateridae</taxon>
        <taxon>Agrypninae</taxon>
        <taxon>Pyrophorini</taxon>
        <taxon>Ignelater</taxon>
    </lineage>
</organism>
<proteinExistence type="predicted"/>
<accession>A0A8K0G967</accession>
<evidence type="ECO:0000313" key="1">
    <source>
        <dbReference type="EMBL" id="KAF2896250.1"/>
    </source>
</evidence>
<evidence type="ECO:0000313" key="2">
    <source>
        <dbReference type="Proteomes" id="UP000801492"/>
    </source>
</evidence>
<dbReference type="EMBL" id="VTPC01005240">
    <property type="protein sequence ID" value="KAF2896250.1"/>
    <property type="molecule type" value="Genomic_DNA"/>
</dbReference>
<gene>
    <name evidence="1" type="ORF">ILUMI_09927</name>
</gene>
<reference evidence="1" key="1">
    <citation type="submission" date="2019-08" db="EMBL/GenBank/DDBJ databases">
        <title>The genome of the North American firefly Photinus pyralis.</title>
        <authorList>
            <consortium name="Photinus pyralis genome working group"/>
            <person name="Fallon T.R."/>
            <person name="Sander Lower S.E."/>
            <person name="Weng J.-K."/>
        </authorList>
    </citation>
    <scope>NUCLEOTIDE SEQUENCE</scope>
    <source>
        <strain evidence="1">TRF0915ILg1</strain>
        <tissue evidence="1">Whole body</tissue>
    </source>
</reference>
<keyword evidence="2" id="KW-1185">Reference proteome</keyword>
<name>A0A8K0G967_IGNLU</name>
<comment type="caution">
    <text evidence="1">The sequence shown here is derived from an EMBL/GenBank/DDBJ whole genome shotgun (WGS) entry which is preliminary data.</text>
</comment>